<reference evidence="2" key="2">
    <citation type="submission" date="2022-08" db="EMBL/GenBank/DDBJ databases">
        <title>Novel sulphate-reducing endosymbionts in the free-living metamonad Anaeramoeba.</title>
        <authorList>
            <person name="Jerlstrom-Hultqvist J."/>
            <person name="Cepicka I."/>
            <person name="Gallot-Lavallee L."/>
            <person name="Salas-Leiva D."/>
            <person name="Curtis B.A."/>
            <person name="Zahonova K."/>
            <person name="Pipaliya S."/>
            <person name="Dacks J."/>
            <person name="Roger A.J."/>
        </authorList>
    </citation>
    <scope>NUCLEOTIDE SEQUENCE</scope>
    <source>
        <strain evidence="2">Busselton2</strain>
    </source>
</reference>
<comment type="caution">
    <text evidence="2">The sequence shown here is derived from an EMBL/GenBank/DDBJ whole genome shotgun (WGS) entry which is preliminary data.</text>
</comment>
<organism evidence="2 4">
    <name type="scientific">Anaeramoeba flamelloides</name>
    <dbReference type="NCBI Taxonomy" id="1746091"/>
    <lineage>
        <taxon>Eukaryota</taxon>
        <taxon>Metamonada</taxon>
        <taxon>Anaeramoebidae</taxon>
        <taxon>Anaeramoeba</taxon>
    </lineage>
</organism>
<dbReference type="Proteomes" id="UP001146793">
    <property type="component" value="Unassembled WGS sequence"/>
</dbReference>
<evidence type="ECO:0000313" key="3">
    <source>
        <dbReference type="EMBL" id="KAJ6234249.1"/>
    </source>
</evidence>
<name>A0AAV7YFL1_9EUKA</name>
<evidence type="ECO:0000256" key="1">
    <source>
        <dbReference type="ARBA" id="ARBA00006270"/>
    </source>
</evidence>
<dbReference type="EMBL" id="JAOAOG010000271">
    <property type="protein sequence ID" value="KAJ6234249.1"/>
    <property type="molecule type" value="Genomic_DNA"/>
</dbReference>
<dbReference type="SMART" id="SM00174">
    <property type="entry name" value="RHO"/>
    <property type="match status" value="1"/>
</dbReference>
<dbReference type="NCBIfam" id="TIGR00231">
    <property type="entry name" value="small_GTP"/>
    <property type="match status" value="1"/>
</dbReference>
<dbReference type="InterPro" id="IPR027417">
    <property type="entry name" value="P-loop_NTPase"/>
</dbReference>
<reference evidence="3" key="1">
    <citation type="submission" date="2022-08" db="EMBL/GenBank/DDBJ databases">
        <title>Novel sulfate-reducing endosymbionts in the free-living metamonad Anaeramoeba.</title>
        <authorList>
            <person name="Jerlstrom-Hultqvist J."/>
            <person name="Cepicka I."/>
            <person name="Gallot-Lavallee L."/>
            <person name="Salas-Leiva D."/>
            <person name="Curtis B.A."/>
            <person name="Zahonova K."/>
            <person name="Pipaliya S."/>
            <person name="Dacks J."/>
            <person name="Roger A.J."/>
        </authorList>
    </citation>
    <scope>NUCLEOTIDE SEQUENCE</scope>
    <source>
        <strain evidence="3">Schooner1</strain>
    </source>
</reference>
<evidence type="ECO:0000313" key="5">
    <source>
        <dbReference type="Proteomes" id="UP001150062"/>
    </source>
</evidence>
<dbReference type="Pfam" id="PF00071">
    <property type="entry name" value="Ras"/>
    <property type="match status" value="1"/>
</dbReference>
<sequence length="205" mass="23029">MNRFTSKIVLLGDAAVGKTSLLQRFVSDKFSPNSMSTIGATFVSYEIDLNDYFLELQIWDTAGQEKYHSLTPMYYRGAKGAIIVYDITNYESFERARNWVQEIKSTGNTTTTILLVGNKIDLGSRVVKQEEAEKFASNEKIYFIETSAKTSNGVQEAFITLSKNISISRQNKSSTFLEISEKEIDVDEVIVDIEKIGPRNSLGCC</sequence>
<dbReference type="AlphaFoldDB" id="A0AAV7YFL1"/>
<dbReference type="Proteomes" id="UP001150062">
    <property type="component" value="Unassembled WGS sequence"/>
</dbReference>
<evidence type="ECO:0000313" key="2">
    <source>
        <dbReference type="EMBL" id="KAJ3426707.1"/>
    </source>
</evidence>
<dbReference type="PROSITE" id="PS51419">
    <property type="entry name" value="RAB"/>
    <property type="match status" value="1"/>
</dbReference>
<dbReference type="FunFam" id="3.40.50.300:FF:000823">
    <property type="entry name" value="Small GTPase RAB, putative"/>
    <property type="match status" value="1"/>
</dbReference>
<dbReference type="PANTHER" id="PTHR47979">
    <property type="entry name" value="DRAB11-RELATED"/>
    <property type="match status" value="1"/>
</dbReference>
<dbReference type="SMART" id="SM00175">
    <property type="entry name" value="RAB"/>
    <property type="match status" value="1"/>
</dbReference>
<dbReference type="InterPro" id="IPR005225">
    <property type="entry name" value="Small_GTP-bd"/>
</dbReference>
<gene>
    <name evidence="2" type="ORF">M0812_26275</name>
    <name evidence="3" type="ORF">M0813_04052</name>
</gene>
<dbReference type="InterPro" id="IPR001806">
    <property type="entry name" value="Small_GTPase"/>
</dbReference>
<keyword evidence="5" id="KW-1185">Reference proteome</keyword>
<dbReference type="EMBL" id="JANTQA010000063">
    <property type="protein sequence ID" value="KAJ3426707.1"/>
    <property type="molecule type" value="Genomic_DNA"/>
</dbReference>
<proteinExistence type="inferred from homology"/>
<evidence type="ECO:0000313" key="4">
    <source>
        <dbReference type="Proteomes" id="UP001146793"/>
    </source>
</evidence>
<protein>
    <submittedName>
        <fullName evidence="2">Ras and ef-hand domain-containing protein</fullName>
    </submittedName>
</protein>
<dbReference type="Gene3D" id="3.40.50.300">
    <property type="entry name" value="P-loop containing nucleotide triphosphate hydrolases"/>
    <property type="match status" value="1"/>
</dbReference>
<dbReference type="GO" id="GO:0003924">
    <property type="term" value="F:GTPase activity"/>
    <property type="evidence" value="ECO:0007669"/>
    <property type="project" value="InterPro"/>
</dbReference>
<dbReference type="SMART" id="SM00173">
    <property type="entry name" value="RAS"/>
    <property type="match status" value="1"/>
</dbReference>
<dbReference type="InterPro" id="IPR050209">
    <property type="entry name" value="Rab_GTPases_membrane_traffic"/>
</dbReference>
<dbReference type="PROSITE" id="PS51417">
    <property type="entry name" value="ARF"/>
    <property type="match status" value="1"/>
</dbReference>
<dbReference type="PRINTS" id="PR00449">
    <property type="entry name" value="RASTRNSFRMNG"/>
</dbReference>
<dbReference type="PROSITE" id="PS51421">
    <property type="entry name" value="RAS"/>
    <property type="match status" value="1"/>
</dbReference>
<dbReference type="SMART" id="SM00177">
    <property type="entry name" value="ARF"/>
    <property type="match status" value="1"/>
</dbReference>
<dbReference type="PROSITE" id="PS51420">
    <property type="entry name" value="RHO"/>
    <property type="match status" value="1"/>
</dbReference>
<accession>A0AAV7YFL1</accession>
<comment type="similarity">
    <text evidence="1">Belongs to the small GTPase superfamily. Rab family.</text>
</comment>
<dbReference type="SUPFAM" id="SSF52540">
    <property type="entry name" value="P-loop containing nucleoside triphosphate hydrolases"/>
    <property type="match status" value="1"/>
</dbReference>
<dbReference type="SMART" id="SM00176">
    <property type="entry name" value="RAN"/>
    <property type="match status" value="1"/>
</dbReference>
<dbReference type="GO" id="GO:0005525">
    <property type="term" value="F:GTP binding"/>
    <property type="evidence" value="ECO:0007669"/>
    <property type="project" value="InterPro"/>
</dbReference>